<keyword evidence="4 5" id="KW-0472">Membrane</keyword>
<feature type="transmembrane region" description="Helical" evidence="5">
    <location>
        <begin position="80"/>
        <end position="99"/>
    </location>
</feature>
<organism evidence="6 7">
    <name type="scientific">Marinobacter psychrophilus</name>
    <dbReference type="NCBI Taxonomy" id="330734"/>
    <lineage>
        <taxon>Bacteria</taxon>
        <taxon>Pseudomonadati</taxon>
        <taxon>Pseudomonadota</taxon>
        <taxon>Gammaproteobacteria</taxon>
        <taxon>Pseudomonadales</taxon>
        <taxon>Marinobacteraceae</taxon>
        <taxon>Marinobacter</taxon>
    </lineage>
</organism>
<feature type="transmembrane region" description="Helical" evidence="5">
    <location>
        <begin position="105"/>
        <end position="129"/>
    </location>
</feature>
<keyword evidence="7" id="KW-1185">Reference proteome</keyword>
<proteinExistence type="predicted"/>
<dbReference type="Proteomes" id="UP000036406">
    <property type="component" value="Chromosome"/>
</dbReference>
<dbReference type="PANTHER" id="PTHR30249">
    <property type="entry name" value="PUTATIVE SEROTONIN TRANSPORTER"/>
    <property type="match status" value="1"/>
</dbReference>
<comment type="subcellular location">
    <subcellularLocation>
        <location evidence="1">Membrane</location>
        <topology evidence="1">Multi-pass membrane protein</topology>
    </subcellularLocation>
</comment>
<evidence type="ECO:0000256" key="5">
    <source>
        <dbReference type="SAM" id="Phobius"/>
    </source>
</evidence>
<dbReference type="STRING" id="330734.ABA45_02420"/>
<keyword evidence="3 5" id="KW-1133">Transmembrane helix</keyword>
<dbReference type="RefSeq" id="WP_048384188.1">
    <property type="nucleotide sequence ID" value="NZ_CP011494.1"/>
</dbReference>
<dbReference type="AlphaFoldDB" id="A0A0H4HXM6"/>
<dbReference type="Pfam" id="PF04172">
    <property type="entry name" value="LrgB"/>
    <property type="match status" value="1"/>
</dbReference>
<evidence type="ECO:0000256" key="2">
    <source>
        <dbReference type="ARBA" id="ARBA00022692"/>
    </source>
</evidence>
<dbReference type="EMBL" id="CP011494">
    <property type="protein sequence ID" value="AKO51411.1"/>
    <property type="molecule type" value="Genomic_DNA"/>
</dbReference>
<feature type="transmembrane region" description="Helical" evidence="5">
    <location>
        <begin position="21"/>
        <end position="42"/>
    </location>
</feature>
<dbReference type="KEGG" id="mpq:ABA45_02420"/>
<evidence type="ECO:0000256" key="4">
    <source>
        <dbReference type="ARBA" id="ARBA00023136"/>
    </source>
</evidence>
<evidence type="ECO:0000256" key="3">
    <source>
        <dbReference type="ARBA" id="ARBA00022989"/>
    </source>
</evidence>
<keyword evidence="2 5" id="KW-0812">Transmembrane</keyword>
<dbReference type="GO" id="GO:0016020">
    <property type="term" value="C:membrane"/>
    <property type="evidence" value="ECO:0007669"/>
    <property type="project" value="UniProtKB-SubCell"/>
</dbReference>
<sequence>MNSPLTIWERLLTLSHVLADTPMLAIAMTILAFFAANSVYIAIGRPVWLPPVVPAATILAGMIALLGLDPDSYRDGANWLMLLLGPATVALGVPLYQNIHHIRAMFWPIVLTLPIAASLAVLYTLVIAWALGASPTVMASLAPKSVTAAIALGIGDIIGSSVPMLMAALLITGVFTTFCVEVATRLLKITDERVIGFALGLNGHAIGTVRAFEISSTAGAFSSLGMSLTGLFTALLLPVLFNW</sequence>
<dbReference type="InterPro" id="IPR007300">
    <property type="entry name" value="CidB/LrgB"/>
</dbReference>
<evidence type="ECO:0000313" key="6">
    <source>
        <dbReference type="EMBL" id="AKO51411.1"/>
    </source>
</evidence>
<name>A0A0H4HXM6_9GAMM</name>
<feature type="transmembrane region" description="Helical" evidence="5">
    <location>
        <begin position="48"/>
        <end position="68"/>
    </location>
</feature>
<feature type="transmembrane region" description="Helical" evidence="5">
    <location>
        <begin position="165"/>
        <end position="187"/>
    </location>
</feature>
<dbReference type="PATRIC" id="fig|330734.3.peg.545"/>
<feature type="transmembrane region" description="Helical" evidence="5">
    <location>
        <begin position="218"/>
        <end position="241"/>
    </location>
</feature>
<protein>
    <submittedName>
        <fullName evidence="6">Membrane protein</fullName>
    </submittedName>
</protein>
<gene>
    <name evidence="6" type="ORF">ABA45_02420</name>
</gene>
<evidence type="ECO:0000313" key="7">
    <source>
        <dbReference type="Proteomes" id="UP000036406"/>
    </source>
</evidence>
<accession>A0A0H4HXM6</accession>
<evidence type="ECO:0000256" key="1">
    <source>
        <dbReference type="ARBA" id="ARBA00004141"/>
    </source>
</evidence>
<reference evidence="6 7" key="1">
    <citation type="submission" date="2015-05" db="EMBL/GenBank/DDBJ databases">
        <title>Complete genome of Marinobacter psychrophilus strain 20041T isolated from sea-ice of the Canadian Basin.</title>
        <authorList>
            <person name="Song L."/>
            <person name="Ren L."/>
            <person name="Yu Y."/>
            <person name="Wang X."/>
        </authorList>
    </citation>
    <scope>NUCLEOTIDE SEQUENCE [LARGE SCALE GENOMIC DNA]</scope>
    <source>
        <strain evidence="6 7">20041</strain>
    </source>
</reference>
<dbReference type="PANTHER" id="PTHR30249:SF0">
    <property type="entry name" value="PLASTIDAL GLYCOLATE_GLYCERATE TRANSLOCATOR 1, CHLOROPLASTIC"/>
    <property type="match status" value="1"/>
</dbReference>